<evidence type="ECO:0000256" key="1">
    <source>
        <dbReference type="ARBA" id="ARBA00022478"/>
    </source>
</evidence>
<dbReference type="InterPro" id="IPR006171">
    <property type="entry name" value="TOPRIM_dom"/>
</dbReference>
<dbReference type="InterPro" id="IPR034151">
    <property type="entry name" value="TOPRIM_DnaG_bac"/>
</dbReference>
<evidence type="ECO:0000256" key="11">
    <source>
        <dbReference type="ARBA" id="ARBA00023163"/>
    </source>
</evidence>
<evidence type="ECO:0000256" key="2">
    <source>
        <dbReference type="ARBA" id="ARBA00022515"/>
    </source>
</evidence>
<dbReference type="AlphaFoldDB" id="Q2IEJ9"/>
<feature type="domain" description="Toprim" evidence="13">
    <location>
        <begin position="260"/>
        <end position="340"/>
    </location>
</feature>
<dbReference type="InterPro" id="IPR050219">
    <property type="entry name" value="DnaG_primase"/>
</dbReference>
<keyword evidence="11 12" id="KW-0804">Transcription</keyword>
<keyword evidence="7 12" id="KW-0863">Zinc-finger</keyword>
<dbReference type="GO" id="GO:1990077">
    <property type="term" value="C:primosome complex"/>
    <property type="evidence" value="ECO:0007669"/>
    <property type="project" value="UniProtKB-KW"/>
</dbReference>
<dbReference type="InterPro" id="IPR006295">
    <property type="entry name" value="DNA_primase_DnaG"/>
</dbReference>
<dbReference type="EC" id="2.7.7.101" evidence="12"/>
<dbReference type="InterPro" id="IPR036977">
    <property type="entry name" value="DNA_primase_Znf_CHC2"/>
</dbReference>
<keyword evidence="6 12" id="KW-0479">Metal-binding</keyword>
<name>Q2IEJ9_ANADE</name>
<dbReference type="PROSITE" id="PS50880">
    <property type="entry name" value="TOPRIM"/>
    <property type="match status" value="1"/>
</dbReference>
<dbReference type="SUPFAM" id="SSF57783">
    <property type="entry name" value="Zinc beta-ribbon"/>
    <property type="match status" value="1"/>
</dbReference>
<evidence type="ECO:0000256" key="9">
    <source>
        <dbReference type="ARBA" id="ARBA00022842"/>
    </source>
</evidence>
<dbReference type="PANTHER" id="PTHR30313:SF2">
    <property type="entry name" value="DNA PRIMASE"/>
    <property type="match status" value="1"/>
</dbReference>
<dbReference type="GO" id="GO:0000428">
    <property type="term" value="C:DNA-directed RNA polymerase complex"/>
    <property type="evidence" value="ECO:0007669"/>
    <property type="project" value="UniProtKB-KW"/>
</dbReference>
<dbReference type="KEGG" id="ade:Adeh_3240"/>
<accession>Q2IEJ9</accession>
<keyword evidence="8 12" id="KW-0862">Zinc</keyword>
<evidence type="ECO:0000256" key="3">
    <source>
        <dbReference type="ARBA" id="ARBA00022679"/>
    </source>
</evidence>
<evidence type="ECO:0000256" key="7">
    <source>
        <dbReference type="ARBA" id="ARBA00022771"/>
    </source>
</evidence>
<comment type="similarity">
    <text evidence="12">Belongs to the DnaG primase family.</text>
</comment>
<dbReference type="STRING" id="290397.Adeh_3240"/>
<dbReference type="PANTHER" id="PTHR30313">
    <property type="entry name" value="DNA PRIMASE"/>
    <property type="match status" value="1"/>
</dbReference>
<dbReference type="InterPro" id="IPR002694">
    <property type="entry name" value="Znf_CHC2"/>
</dbReference>
<evidence type="ECO:0000256" key="4">
    <source>
        <dbReference type="ARBA" id="ARBA00022695"/>
    </source>
</evidence>
<keyword evidence="9" id="KW-0460">Magnesium</keyword>
<dbReference type="GO" id="GO:0005737">
    <property type="term" value="C:cytoplasm"/>
    <property type="evidence" value="ECO:0007669"/>
    <property type="project" value="TreeGrafter"/>
</dbReference>
<comment type="function">
    <text evidence="12">RNA polymerase that catalyzes the synthesis of short RNA molecules used as primers for DNA polymerase during DNA replication.</text>
</comment>
<dbReference type="Gene3D" id="3.90.980.10">
    <property type="entry name" value="DNA primase, catalytic core, N-terminal domain"/>
    <property type="match status" value="1"/>
</dbReference>
<dbReference type="Pfam" id="PF13155">
    <property type="entry name" value="Toprim_2"/>
    <property type="match status" value="1"/>
</dbReference>
<comment type="cofactor">
    <cofactor evidence="12">
        <name>Zn(2+)</name>
        <dbReference type="ChEBI" id="CHEBI:29105"/>
    </cofactor>
    <text evidence="12">Binds 1 zinc ion per monomer.</text>
</comment>
<dbReference type="FunFam" id="3.90.580.10:FF:000001">
    <property type="entry name" value="DNA primase"/>
    <property type="match status" value="1"/>
</dbReference>
<keyword evidence="2 12" id="KW-0639">Primosome</keyword>
<dbReference type="HAMAP" id="MF_00974">
    <property type="entry name" value="DNA_primase_DnaG"/>
    <property type="match status" value="1"/>
</dbReference>
<keyword evidence="1 12" id="KW-0240">DNA-directed RNA polymerase</keyword>
<dbReference type="Pfam" id="PF08275">
    <property type="entry name" value="DNAG_N"/>
    <property type="match status" value="1"/>
</dbReference>
<feature type="zinc finger region" description="CHC2-type" evidence="12">
    <location>
        <begin position="37"/>
        <end position="61"/>
    </location>
</feature>
<dbReference type="eggNOG" id="COG0358">
    <property type="taxonomic scope" value="Bacteria"/>
</dbReference>
<evidence type="ECO:0000256" key="10">
    <source>
        <dbReference type="ARBA" id="ARBA00023125"/>
    </source>
</evidence>
<organism evidence="14 15">
    <name type="scientific">Anaeromyxobacter dehalogenans (strain 2CP-C)</name>
    <dbReference type="NCBI Taxonomy" id="290397"/>
    <lineage>
        <taxon>Bacteria</taxon>
        <taxon>Pseudomonadati</taxon>
        <taxon>Myxococcota</taxon>
        <taxon>Myxococcia</taxon>
        <taxon>Myxococcales</taxon>
        <taxon>Cystobacterineae</taxon>
        <taxon>Anaeromyxobacteraceae</taxon>
        <taxon>Anaeromyxobacter</taxon>
    </lineage>
</organism>
<protein>
    <recommendedName>
        <fullName evidence="12">DNA primase</fullName>
        <ecNumber evidence="12">2.7.7.101</ecNumber>
    </recommendedName>
</protein>
<dbReference type="GO" id="GO:0006269">
    <property type="term" value="P:DNA replication, synthesis of primer"/>
    <property type="evidence" value="ECO:0007669"/>
    <property type="project" value="UniProtKB-UniRule"/>
</dbReference>
<evidence type="ECO:0000256" key="6">
    <source>
        <dbReference type="ARBA" id="ARBA00022723"/>
    </source>
</evidence>
<dbReference type="GO" id="GO:0008270">
    <property type="term" value="F:zinc ion binding"/>
    <property type="evidence" value="ECO:0007669"/>
    <property type="project" value="UniProtKB-UniRule"/>
</dbReference>
<evidence type="ECO:0000256" key="8">
    <source>
        <dbReference type="ARBA" id="ARBA00022833"/>
    </source>
</evidence>
<dbReference type="Proteomes" id="UP000001935">
    <property type="component" value="Chromosome"/>
</dbReference>
<comment type="domain">
    <text evidence="12">Contains an N-terminal zinc-binding domain, a central core domain that contains the primase activity, and a C-terminal DnaB-binding domain.</text>
</comment>
<comment type="catalytic activity">
    <reaction evidence="12">
        <text>ssDNA + n NTP = ssDNA/pppN(pN)n-1 hybrid + (n-1) diphosphate.</text>
        <dbReference type="EC" id="2.7.7.101"/>
    </reaction>
</comment>
<dbReference type="SMART" id="SM00493">
    <property type="entry name" value="TOPRIM"/>
    <property type="match status" value="1"/>
</dbReference>
<dbReference type="SMART" id="SM00400">
    <property type="entry name" value="ZnF_CHCC"/>
    <property type="match status" value="1"/>
</dbReference>
<dbReference type="Gene3D" id="3.90.580.10">
    <property type="entry name" value="Zinc finger, CHC2-type domain"/>
    <property type="match status" value="1"/>
</dbReference>
<keyword evidence="10 12" id="KW-0238">DNA-binding</keyword>
<dbReference type="RefSeq" id="WP_011422290.1">
    <property type="nucleotide sequence ID" value="NC_007760.1"/>
</dbReference>
<evidence type="ECO:0000313" key="15">
    <source>
        <dbReference type="Proteomes" id="UP000001935"/>
    </source>
</evidence>
<gene>
    <name evidence="12" type="primary">dnaG</name>
    <name evidence="14" type="ordered locus">Adeh_3240</name>
</gene>
<proteinExistence type="inferred from homology"/>
<dbReference type="EMBL" id="CP000251">
    <property type="protein sequence ID" value="ABC83008.1"/>
    <property type="molecule type" value="Genomic_DNA"/>
</dbReference>
<dbReference type="SUPFAM" id="SSF56731">
    <property type="entry name" value="DNA primase core"/>
    <property type="match status" value="1"/>
</dbReference>
<evidence type="ECO:0000256" key="12">
    <source>
        <dbReference type="HAMAP-Rule" id="MF_00974"/>
    </source>
</evidence>
<dbReference type="CDD" id="cd03364">
    <property type="entry name" value="TOPRIM_DnaG_primases"/>
    <property type="match status" value="1"/>
</dbReference>
<keyword evidence="5 12" id="KW-0235">DNA replication</keyword>
<dbReference type="Pfam" id="PF01807">
    <property type="entry name" value="Zn_ribbon_DnaG"/>
    <property type="match status" value="1"/>
</dbReference>
<sequence length="452" mass="48742">MIPGAVIEELRARIDPVEVIGRRLELRKTGSSFSASCPFHADKTPSFRVYPDSRRFKCFGCGARGDAFEFLQRFEGKDFKTVVRELAAEAGVAVEDGARRGVAAPTTGAIERACEAALAHWTGRLWGPEGEPARKYLASRGVDEPTAKRFRLGYAAREWHDLHSALVAQGIPEDDLLRAGLLRESTSKGPLAHDRFRGRVMFPFLDGRRRAVGFAGRIIPATGDGAQAPKYLNGPETPLFRKGHLVFGLAEAAAAIRSTRRAIVVEGYLDAIALAQAGRQETVAAGGTAVTEHQLSLVQRSGAEELVLLFDTDAPGLEAPAQVAPALLKAGLSTRIARLPGAAAADPDSFLRSHGLRALEAAIDAAVPLTEWLLERAIASRTAKAPTKAISVEQKLLIVRDLRPFVAAAPAGLPRALFEQRIARRLELYIIALRAELARGRGRPAGGESWPR</sequence>
<dbReference type="InterPro" id="IPR030846">
    <property type="entry name" value="DnaG_bac"/>
</dbReference>
<dbReference type="GO" id="GO:0003899">
    <property type="term" value="F:DNA-directed RNA polymerase activity"/>
    <property type="evidence" value="ECO:0007669"/>
    <property type="project" value="UniProtKB-UniRule"/>
</dbReference>
<dbReference type="InterPro" id="IPR013264">
    <property type="entry name" value="DNAG_N"/>
</dbReference>
<evidence type="ECO:0000313" key="14">
    <source>
        <dbReference type="EMBL" id="ABC83008.1"/>
    </source>
</evidence>
<keyword evidence="4 12" id="KW-0548">Nucleotidyltransferase</keyword>
<dbReference type="HOGENOM" id="CLU_013501_5_4_7"/>
<reference evidence="14 15" key="1">
    <citation type="submission" date="2006-01" db="EMBL/GenBank/DDBJ databases">
        <title>Complete sequence of Anaeromyxobacter dehalogenans 2CP-C.</title>
        <authorList>
            <consortium name="US DOE Joint Genome Institute"/>
            <person name="Copeland A."/>
            <person name="Lucas S."/>
            <person name="Lapidus A."/>
            <person name="Barry K."/>
            <person name="Detter J.C."/>
            <person name="Glavina T."/>
            <person name="Hammon N."/>
            <person name="Israni S."/>
            <person name="Pitluck S."/>
            <person name="Brettin T."/>
            <person name="Bruce D."/>
            <person name="Han C."/>
            <person name="Tapia R."/>
            <person name="Gilna P."/>
            <person name="Kiss H."/>
            <person name="Schmutz J."/>
            <person name="Larimer F."/>
            <person name="Land M."/>
            <person name="Kyrpides N."/>
            <person name="Anderson I."/>
            <person name="Sanford R.A."/>
            <person name="Ritalahti K.M."/>
            <person name="Thomas H.S."/>
            <person name="Kirby J.R."/>
            <person name="Zhulin I.B."/>
            <person name="Loeffler F.E."/>
            <person name="Richardson P."/>
        </authorList>
    </citation>
    <scope>NUCLEOTIDE SEQUENCE [LARGE SCALE GENOMIC DNA]</scope>
    <source>
        <strain evidence="14 15">2CP-C</strain>
    </source>
</reference>
<evidence type="ECO:0000256" key="5">
    <source>
        <dbReference type="ARBA" id="ARBA00022705"/>
    </source>
</evidence>
<dbReference type="GO" id="GO:0003677">
    <property type="term" value="F:DNA binding"/>
    <property type="evidence" value="ECO:0007669"/>
    <property type="project" value="UniProtKB-KW"/>
</dbReference>
<evidence type="ECO:0000259" key="13">
    <source>
        <dbReference type="PROSITE" id="PS50880"/>
    </source>
</evidence>
<dbReference type="NCBIfam" id="TIGR01391">
    <property type="entry name" value="dnaG"/>
    <property type="match status" value="1"/>
</dbReference>
<dbReference type="InterPro" id="IPR037068">
    <property type="entry name" value="DNA_primase_core_N_sf"/>
</dbReference>
<comment type="subunit">
    <text evidence="12">Monomer. Interacts with DnaB.</text>
</comment>
<dbReference type="Gene3D" id="3.40.1360.10">
    <property type="match status" value="1"/>
</dbReference>
<keyword evidence="3 12" id="KW-0808">Transferase</keyword>